<evidence type="ECO:0000313" key="2">
    <source>
        <dbReference type="Proteomes" id="UP000736335"/>
    </source>
</evidence>
<keyword evidence="2" id="KW-1185">Reference proteome</keyword>
<dbReference type="AlphaFoldDB" id="A0A9P6L5R2"/>
<name>A0A9P6L5R2_9AGAM</name>
<reference evidence="1" key="1">
    <citation type="journal article" date="2020" name="Nat. Commun.">
        <title>Large-scale genome sequencing of mycorrhizal fungi provides insights into the early evolution of symbiotic traits.</title>
        <authorList>
            <person name="Miyauchi S."/>
            <person name="Kiss E."/>
            <person name="Kuo A."/>
            <person name="Drula E."/>
            <person name="Kohler A."/>
            <person name="Sanchez-Garcia M."/>
            <person name="Morin E."/>
            <person name="Andreopoulos B."/>
            <person name="Barry K.W."/>
            <person name="Bonito G."/>
            <person name="Buee M."/>
            <person name="Carver A."/>
            <person name="Chen C."/>
            <person name="Cichocki N."/>
            <person name="Clum A."/>
            <person name="Culley D."/>
            <person name="Crous P.W."/>
            <person name="Fauchery L."/>
            <person name="Girlanda M."/>
            <person name="Hayes R.D."/>
            <person name="Keri Z."/>
            <person name="LaButti K."/>
            <person name="Lipzen A."/>
            <person name="Lombard V."/>
            <person name="Magnuson J."/>
            <person name="Maillard F."/>
            <person name="Murat C."/>
            <person name="Nolan M."/>
            <person name="Ohm R.A."/>
            <person name="Pangilinan J."/>
            <person name="Pereira M.F."/>
            <person name="Perotto S."/>
            <person name="Peter M."/>
            <person name="Pfister S."/>
            <person name="Riley R."/>
            <person name="Sitrit Y."/>
            <person name="Stielow J.B."/>
            <person name="Szollosi G."/>
            <person name="Zifcakova L."/>
            <person name="Stursova M."/>
            <person name="Spatafora J.W."/>
            <person name="Tedersoo L."/>
            <person name="Vaario L.M."/>
            <person name="Yamada A."/>
            <person name="Yan M."/>
            <person name="Wang P."/>
            <person name="Xu J."/>
            <person name="Bruns T."/>
            <person name="Baldrian P."/>
            <person name="Vilgalys R."/>
            <person name="Dunand C."/>
            <person name="Henrissat B."/>
            <person name="Grigoriev I.V."/>
            <person name="Hibbett D."/>
            <person name="Nagy L.G."/>
            <person name="Martin F.M."/>
        </authorList>
    </citation>
    <scope>NUCLEOTIDE SEQUENCE</scope>
    <source>
        <strain evidence="1">UH-Tt-Lm1</strain>
    </source>
</reference>
<organism evidence="1 2">
    <name type="scientific">Thelephora terrestris</name>
    <dbReference type="NCBI Taxonomy" id="56493"/>
    <lineage>
        <taxon>Eukaryota</taxon>
        <taxon>Fungi</taxon>
        <taxon>Dikarya</taxon>
        <taxon>Basidiomycota</taxon>
        <taxon>Agaricomycotina</taxon>
        <taxon>Agaricomycetes</taxon>
        <taxon>Thelephorales</taxon>
        <taxon>Thelephoraceae</taxon>
        <taxon>Thelephora</taxon>
    </lineage>
</organism>
<accession>A0A9P6L5R2</accession>
<evidence type="ECO:0000313" key="1">
    <source>
        <dbReference type="EMBL" id="KAF9783318.1"/>
    </source>
</evidence>
<proteinExistence type="predicted"/>
<gene>
    <name evidence="1" type="ORF">BJ322DRAFT_146149</name>
</gene>
<sequence>MPIIQQCFGHLSPNLRFLALKEPNGSRRQILYFIGLFPNLQDLKLHYRRPMDEPEKTTDATLIPLSTPPLRGWLILICFTREDLAKDMISFFGGLRFRHMDLFGVSCAQLLLDECANTLETLRLYPTDPYEIDWDPQGFDLSRNLSLRTFETTADSISIAGDTAPDFLKTVLSSITSPAPLDVVIIYRERDFGGSKPCSRCIPDPICFSHYGPPIGSLTNEMLDHFLYSQQWRLRAFREMHSVREFRLVFCVDVVDCMTQHALQLLRRVLDRDMGEFHYLSYEPSIICERRVLRTRVTDFVLGSASPNVPASAL</sequence>
<comment type="caution">
    <text evidence="1">The sequence shown here is derived from an EMBL/GenBank/DDBJ whole genome shotgun (WGS) entry which is preliminary data.</text>
</comment>
<dbReference type="EMBL" id="WIUZ02000010">
    <property type="protein sequence ID" value="KAF9783318.1"/>
    <property type="molecule type" value="Genomic_DNA"/>
</dbReference>
<protein>
    <submittedName>
        <fullName evidence="1">Uncharacterized protein</fullName>
    </submittedName>
</protein>
<dbReference type="Proteomes" id="UP000736335">
    <property type="component" value="Unassembled WGS sequence"/>
</dbReference>
<reference evidence="1" key="2">
    <citation type="submission" date="2020-11" db="EMBL/GenBank/DDBJ databases">
        <authorList>
            <consortium name="DOE Joint Genome Institute"/>
            <person name="Kuo A."/>
            <person name="Miyauchi S."/>
            <person name="Kiss E."/>
            <person name="Drula E."/>
            <person name="Kohler A."/>
            <person name="Sanchez-Garcia M."/>
            <person name="Andreopoulos B."/>
            <person name="Barry K.W."/>
            <person name="Bonito G."/>
            <person name="Buee M."/>
            <person name="Carver A."/>
            <person name="Chen C."/>
            <person name="Cichocki N."/>
            <person name="Clum A."/>
            <person name="Culley D."/>
            <person name="Crous P.W."/>
            <person name="Fauchery L."/>
            <person name="Girlanda M."/>
            <person name="Hayes R."/>
            <person name="Keri Z."/>
            <person name="Labutti K."/>
            <person name="Lipzen A."/>
            <person name="Lombard V."/>
            <person name="Magnuson J."/>
            <person name="Maillard F."/>
            <person name="Morin E."/>
            <person name="Murat C."/>
            <person name="Nolan M."/>
            <person name="Ohm R."/>
            <person name="Pangilinan J."/>
            <person name="Pereira M."/>
            <person name="Perotto S."/>
            <person name="Peter M."/>
            <person name="Riley R."/>
            <person name="Sitrit Y."/>
            <person name="Stielow B."/>
            <person name="Szollosi G."/>
            <person name="Zifcakova L."/>
            <person name="Stursova M."/>
            <person name="Spatafora J.W."/>
            <person name="Tedersoo L."/>
            <person name="Vaario L.-M."/>
            <person name="Yamada A."/>
            <person name="Yan M."/>
            <person name="Wang P."/>
            <person name="Xu J."/>
            <person name="Bruns T."/>
            <person name="Baldrian P."/>
            <person name="Vilgalys R."/>
            <person name="Henrissat B."/>
            <person name="Grigoriev I.V."/>
            <person name="Hibbett D."/>
            <person name="Nagy L.G."/>
            <person name="Martin F.M."/>
        </authorList>
    </citation>
    <scope>NUCLEOTIDE SEQUENCE</scope>
    <source>
        <strain evidence="1">UH-Tt-Lm1</strain>
    </source>
</reference>